<feature type="site" description="Contributes to redox potential value" evidence="9">
    <location>
        <position position="30"/>
    </location>
</feature>
<comment type="similarity">
    <text evidence="1 8">Belongs to the thioredoxin family.</text>
</comment>
<organism evidence="12">
    <name type="scientific">Clostridium paraputrificum</name>
    <dbReference type="NCBI Taxonomy" id="29363"/>
    <lineage>
        <taxon>Bacteria</taxon>
        <taxon>Bacillati</taxon>
        <taxon>Bacillota</taxon>
        <taxon>Clostridia</taxon>
        <taxon>Eubacteriales</taxon>
        <taxon>Clostridiaceae</taxon>
        <taxon>Clostridium</taxon>
    </lineage>
</organism>
<feature type="site" description="Contributes to redox potential value" evidence="9">
    <location>
        <position position="31"/>
    </location>
</feature>
<feature type="site" description="Deprotonates C-terminal active site Cys" evidence="9">
    <location>
        <position position="23"/>
    </location>
</feature>
<evidence type="ECO:0000256" key="1">
    <source>
        <dbReference type="ARBA" id="ARBA00008987"/>
    </source>
</evidence>
<dbReference type="PANTHER" id="PTHR45663">
    <property type="entry name" value="GEO12009P1"/>
    <property type="match status" value="1"/>
</dbReference>
<evidence type="ECO:0000256" key="7">
    <source>
        <dbReference type="NCBIfam" id="TIGR01068"/>
    </source>
</evidence>
<dbReference type="AlphaFoldDB" id="A0A6N3CQD7"/>
<dbReference type="Pfam" id="PF00085">
    <property type="entry name" value="Thioredoxin"/>
    <property type="match status" value="1"/>
</dbReference>
<dbReference type="PROSITE" id="PS00194">
    <property type="entry name" value="THIOREDOXIN_1"/>
    <property type="match status" value="1"/>
</dbReference>
<dbReference type="GO" id="GO:0005829">
    <property type="term" value="C:cytosol"/>
    <property type="evidence" value="ECO:0007669"/>
    <property type="project" value="TreeGrafter"/>
</dbReference>
<dbReference type="PANTHER" id="PTHR45663:SF11">
    <property type="entry name" value="GEO12009P1"/>
    <property type="match status" value="1"/>
</dbReference>
<evidence type="ECO:0000259" key="11">
    <source>
        <dbReference type="PROSITE" id="PS51352"/>
    </source>
</evidence>
<feature type="disulfide bond" description="Redox-active" evidence="10">
    <location>
        <begin position="29"/>
        <end position="32"/>
    </location>
</feature>
<feature type="active site" description="Nucleophile" evidence="9">
    <location>
        <position position="32"/>
    </location>
</feature>
<evidence type="ECO:0000256" key="9">
    <source>
        <dbReference type="PIRSR" id="PIRSR000077-1"/>
    </source>
</evidence>
<dbReference type="Gene3D" id="3.40.30.10">
    <property type="entry name" value="Glutaredoxin"/>
    <property type="match status" value="1"/>
</dbReference>
<dbReference type="PROSITE" id="PS51352">
    <property type="entry name" value="THIOREDOXIN_2"/>
    <property type="match status" value="1"/>
</dbReference>
<keyword evidence="3" id="KW-0813">Transport</keyword>
<dbReference type="InterPro" id="IPR036249">
    <property type="entry name" value="Thioredoxin-like_sf"/>
</dbReference>
<evidence type="ECO:0000256" key="2">
    <source>
        <dbReference type="ARBA" id="ARBA00020570"/>
    </source>
</evidence>
<dbReference type="InterPro" id="IPR013766">
    <property type="entry name" value="Thioredoxin_domain"/>
</dbReference>
<accession>A0A6N3CQD7</accession>
<dbReference type="NCBIfam" id="TIGR01068">
    <property type="entry name" value="thioredoxin"/>
    <property type="match status" value="1"/>
</dbReference>
<evidence type="ECO:0000256" key="6">
    <source>
        <dbReference type="ARBA" id="ARBA00023284"/>
    </source>
</evidence>
<name>A0A6N3CQD7_9CLOT</name>
<dbReference type="GO" id="GO:0015035">
    <property type="term" value="F:protein-disulfide reductase activity"/>
    <property type="evidence" value="ECO:0007669"/>
    <property type="project" value="UniProtKB-UniRule"/>
</dbReference>
<keyword evidence="6 10" id="KW-0676">Redox-active center</keyword>
<evidence type="ECO:0000256" key="4">
    <source>
        <dbReference type="ARBA" id="ARBA00022982"/>
    </source>
</evidence>
<dbReference type="PIRSF" id="PIRSF000077">
    <property type="entry name" value="Thioredoxin"/>
    <property type="match status" value="1"/>
</dbReference>
<keyword evidence="5 10" id="KW-1015">Disulfide bond</keyword>
<evidence type="ECO:0000313" key="12">
    <source>
        <dbReference type="EMBL" id="VYU15613.1"/>
    </source>
</evidence>
<dbReference type="SUPFAM" id="SSF52833">
    <property type="entry name" value="Thioredoxin-like"/>
    <property type="match status" value="1"/>
</dbReference>
<dbReference type="CDD" id="cd02947">
    <property type="entry name" value="TRX_family"/>
    <property type="match status" value="1"/>
</dbReference>
<evidence type="ECO:0000256" key="3">
    <source>
        <dbReference type="ARBA" id="ARBA00022448"/>
    </source>
</evidence>
<feature type="active site" description="Nucleophile" evidence="9">
    <location>
        <position position="29"/>
    </location>
</feature>
<protein>
    <recommendedName>
        <fullName evidence="2 7">Thioredoxin</fullName>
    </recommendedName>
</protein>
<feature type="domain" description="Thioredoxin" evidence="11">
    <location>
        <begin position="1"/>
        <end position="103"/>
    </location>
</feature>
<dbReference type="FunFam" id="3.40.30.10:FF:000001">
    <property type="entry name" value="Thioredoxin"/>
    <property type="match status" value="1"/>
</dbReference>
<evidence type="ECO:0000256" key="8">
    <source>
        <dbReference type="PIRNR" id="PIRNR000077"/>
    </source>
</evidence>
<gene>
    <name evidence="12" type="primary">trxA_1</name>
    <name evidence="12" type="ORF">CPLFYP93_01524</name>
</gene>
<dbReference type="InterPro" id="IPR017937">
    <property type="entry name" value="Thioredoxin_CS"/>
</dbReference>
<sequence length="103" mass="11775">MRYINTREFDSEVLNQSGVVIVDFYATWCGPCKMLSPVLESIDNEMGNIKVVKVDIDESRRLAMNYGIQSVPTIKIFKDGREVATRVGFQPKETLKNIIQMIM</sequence>
<reference evidence="12" key="1">
    <citation type="submission" date="2019-11" db="EMBL/GenBank/DDBJ databases">
        <authorList>
            <person name="Feng L."/>
        </authorList>
    </citation>
    <scope>NUCLEOTIDE SEQUENCE</scope>
    <source>
        <strain evidence="12">CParaputrificumLFYP93</strain>
    </source>
</reference>
<dbReference type="InterPro" id="IPR005746">
    <property type="entry name" value="Thioredoxin"/>
</dbReference>
<dbReference type="PRINTS" id="PR00421">
    <property type="entry name" value="THIOREDOXIN"/>
</dbReference>
<keyword evidence="4" id="KW-0249">Electron transport</keyword>
<evidence type="ECO:0000256" key="5">
    <source>
        <dbReference type="ARBA" id="ARBA00023157"/>
    </source>
</evidence>
<evidence type="ECO:0000256" key="10">
    <source>
        <dbReference type="PIRSR" id="PIRSR000077-4"/>
    </source>
</evidence>
<proteinExistence type="inferred from homology"/>
<dbReference type="EMBL" id="CACRTV010000041">
    <property type="protein sequence ID" value="VYU15613.1"/>
    <property type="molecule type" value="Genomic_DNA"/>
</dbReference>
<dbReference type="GO" id="GO:0045454">
    <property type="term" value="P:cell redox homeostasis"/>
    <property type="evidence" value="ECO:0007669"/>
    <property type="project" value="TreeGrafter"/>
</dbReference>